<protein>
    <submittedName>
        <fullName evidence="1">Uncharacterized protein</fullName>
    </submittedName>
</protein>
<sequence length="418" mass="46032">MKFFSKAPQFGSMTSFDFSFALPAAIAVAFPEPTDSLVTIAHNCLFYRTDSDPLSTSDCPEHSDDTIPDAISHHHTDKNTVVSSDPIHVKALKPSSIPIPTFHVPSTRRATFSMLIAPVPNDEIISVPTVAVSKIPVPTFHIPSVRTARFSVLSTSISSPTEQSKPESTIDSSTTTFDQVSLDHLYDEHDLFLPSTPSVYIPDIRRKLPPTAIPTPTFAKSIRKTPYSRRDASGYAFVPAVSRAATLPTTCGNHTSSCWSSNVSLGSNIVSQYSENQTHPTSMVPSEPSNYATASHQQHCNTTSSFSSSILARNHTADELDLFSHSTQSVCVNLPRFHLTYFWKNNVLHDRVAWHHKIVVQPRITAHLPLWLLDEPADATAHLTVWLVDELAEVAEATSKLVATLRQKSSFNRALLHI</sequence>
<name>A0A5J5F5M0_9PEZI</name>
<dbReference type="Proteomes" id="UP000326924">
    <property type="component" value="Unassembled WGS sequence"/>
</dbReference>
<gene>
    <name evidence="1" type="ORF">FN846DRAFT_916903</name>
</gene>
<proteinExistence type="predicted"/>
<accession>A0A5J5F5M0</accession>
<organism evidence="1 2">
    <name type="scientific">Sphaerosporella brunnea</name>
    <dbReference type="NCBI Taxonomy" id="1250544"/>
    <lineage>
        <taxon>Eukaryota</taxon>
        <taxon>Fungi</taxon>
        <taxon>Dikarya</taxon>
        <taxon>Ascomycota</taxon>
        <taxon>Pezizomycotina</taxon>
        <taxon>Pezizomycetes</taxon>
        <taxon>Pezizales</taxon>
        <taxon>Pyronemataceae</taxon>
        <taxon>Sphaerosporella</taxon>
    </lineage>
</organism>
<reference evidence="1 2" key="1">
    <citation type="submission" date="2019-09" db="EMBL/GenBank/DDBJ databases">
        <title>Draft genome of the ectomycorrhizal ascomycete Sphaerosporella brunnea.</title>
        <authorList>
            <consortium name="DOE Joint Genome Institute"/>
            <person name="Benucci G.M."/>
            <person name="Marozzi G."/>
            <person name="Antonielli L."/>
            <person name="Sanchez S."/>
            <person name="Marco P."/>
            <person name="Wang X."/>
            <person name="Falini L.B."/>
            <person name="Barry K."/>
            <person name="Haridas S."/>
            <person name="Lipzen A."/>
            <person name="Labutti K."/>
            <person name="Grigoriev I.V."/>
            <person name="Murat C."/>
            <person name="Martin F."/>
            <person name="Albertini E."/>
            <person name="Donnini D."/>
            <person name="Bonito G."/>
        </authorList>
    </citation>
    <scope>NUCLEOTIDE SEQUENCE [LARGE SCALE GENOMIC DNA]</scope>
    <source>
        <strain evidence="1 2">Sb_GMNB300</strain>
    </source>
</reference>
<keyword evidence="2" id="KW-1185">Reference proteome</keyword>
<evidence type="ECO:0000313" key="2">
    <source>
        <dbReference type="Proteomes" id="UP000326924"/>
    </source>
</evidence>
<dbReference type="InParanoid" id="A0A5J5F5M0"/>
<comment type="caution">
    <text evidence="1">The sequence shown here is derived from an EMBL/GenBank/DDBJ whole genome shotgun (WGS) entry which is preliminary data.</text>
</comment>
<dbReference type="EMBL" id="VXIS01000031">
    <property type="protein sequence ID" value="KAA8911879.1"/>
    <property type="molecule type" value="Genomic_DNA"/>
</dbReference>
<evidence type="ECO:0000313" key="1">
    <source>
        <dbReference type="EMBL" id="KAA8911879.1"/>
    </source>
</evidence>
<dbReference type="AlphaFoldDB" id="A0A5J5F5M0"/>